<keyword evidence="3" id="KW-1185">Reference proteome</keyword>
<reference evidence="2 3" key="1">
    <citation type="journal article" date="2018" name="MBio">
        <title>Comparative Genomics Reveals the Core Gene Toolbox for the Fungus-Insect Symbiosis.</title>
        <authorList>
            <person name="Wang Y."/>
            <person name="Stata M."/>
            <person name="Wang W."/>
            <person name="Stajich J.E."/>
            <person name="White M.M."/>
            <person name="Moncalvo J.M."/>
        </authorList>
    </citation>
    <scope>NUCLEOTIDE SEQUENCE [LARGE SCALE GENOMIC DNA]</scope>
    <source>
        <strain evidence="2 3">AUS-126-30</strain>
    </source>
</reference>
<evidence type="ECO:0000313" key="3">
    <source>
        <dbReference type="Proteomes" id="UP000245591"/>
    </source>
</evidence>
<dbReference type="AlphaFoldDB" id="A0A2U1JEP2"/>
<sequence>MKTSKGNKKSALVNIIKRITTFSHLHSSLSNLSIQNNQKIPDRNSKSYASDKLYMGTVSLDYKHVQKLFNSPDYVSKALQLYNLGVSLGNVIENPSATKYFVHLVKLSVEYFQYSNDEKKGKKNLPSKHSYTTDNLNSADKLPNHKTSKVPERRATISHGNKLRNIFISNACALHELYKKQLSFFATPSYYFPQSTSLSLNIPICTKKYNFSERKLVSHGCKDFEVLCPEACVFELSPQKQISHDTPEKNLNMLTKDSKLLTINKGTGGYNFMVVFDTFCQVAIAACEKLITGFKVITITHQEHSIFNGLSKIDNMFKSIIVDIQNDLNKIAQESIKNSLKSLENILLLSNEYINLGSNFVINDDIKDAFFNLSQNIENKSLTANRIQKELHTDTESHESLKLSKKSFSSISSNNNTVSTKSLNELSISDNNFDYVSRKNINKNERPFNCESEVNSIETNNSVGTELIKI</sequence>
<gene>
    <name evidence="2" type="ORF">BB558_000301</name>
</gene>
<evidence type="ECO:0000313" key="2">
    <source>
        <dbReference type="EMBL" id="PWA03505.1"/>
    </source>
</evidence>
<feature type="compositionally biased region" description="Polar residues" evidence="1">
    <location>
        <begin position="127"/>
        <end position="138"/>
    </location>
</feature>
<proteinExistence type="predicted"/>
<organism evidence="2 3">
    <name type="scientific">Smittium angustum</name>
    <dbReference type="NCBI Taxonomy" id="133377"/>
    <lineage>
        <taxon>Eukaryota</taxon>
        <taxon>Fungi</taxon>
        <taxon>Fungi incertae sedis</taxon>
        <taxon>Zoopagomycota</taxon>
        <taxon>Kickxellomycotina</taxon>
        <taxon>Harpellomycetes</taxon>
        <taxon>Harpellales</taxon>
        <taxon>Legeriomycetaceae</taxon>
        <taxon>Smittium</taxon>
    </lineage>
</organism>
<evidence type="ECO:0000256" key="1">
    <source>
        <dbReference type="SAM" id="MobiDB-lite"/>
    </source>
</evidence>
<comment type="caution">
    <text evidence="2">The sequence shown here is derived from an EMBL/GenBank/DDBJ whole genome shotgun (WGS) entry which is preliminary data.</text>
</comment>
<dbReference type="EMBL" id="MBFU01000012">
    <property type="protein sequence ID" value="PWA03505.1"/>
    <property type="molecule type" value="Genomic_DNA"/>
</dbReference>
<dbReference type="Proteomes" id="UP000245591">
    <property type="component" value="Unassembled WGS sequence"/>
</dbReference>
<feature type="region of interest" description="Disordered" evidence="1">
    <location>
        <begin position="119"/>
        <end position="151"/>
    </location>
</feature>
<protein>
    <submittedName>
        <fullName evidence="2">Uncharacterized protein</fullName>
    </submittedName>
</protein>
<name>A0A2U1JEP2_SMIAN</name>
<accession>A0A2U1JEP2</accession>